<dbReference type="EC" id="2.3.1.109" evidence="4"/>
<dbReference type="PANTHER" id="PTHR30420:SF1">
    <property type="entry name" value="ARGININE N-SUCCINYLTRANSFERASE"/>
    <property type="match status" value="1"/>
</dbReference>
<comment type="caution">
    <text evidence="4">The sequence shown here is derived from an EMBL/GenBank/DDBJ whole genome shotgun (WGS) entry which is preliminary data.</text>
</comment>
<feature type="region of interest" description="Disordered" evidence="3">
    <location>
        <begin position="346"/>
        <end position="371"/>
    </location>
</feature>
<evidence type="ECO:0000313" key="4">
    <source>
        <dbReference type="EMBL" id="PJE79026.1"/>
    </source>
</evidence>
<dbReference type="Pfam" id="PF04958">
    <property type="entry name" value="AstA"/>
    <property type="match status" value="1"/>
</dbReference>
<dbReference type="InterPro" id="IPR016181">
    <property type="entry name" value="Acyl_CoA_acyltransferase"/>
</dbReference>
<gene>
    <name evidence="4" type="primary">astA</name>
    <name evidence="4" type="ORF">CI610_02012</name>
</gene>
<reference evidence="4" key="1">
    <citation type="journal article" date="2017" name="Appl. Environ. Microbiol.">
        <title>Molecular characterization of an Endozoicomonas-like organism causing infection in king scallop Pecten maximus L.</title>
        <authorList>
            <person name="Cano I."/>
            <person name="van Aerle R."/>
            <person name="Ross S."/>
            <person name="Verner-Jeffreys D.W."/>
            <person name="Paley R.K."/>
            <person name="Rimmer G."/>
            <person name="Ryder D."/>
            <person name="Hooper P."/>
            <person name="Stone D."/>
            <person name="Feist S.W."/>
        </authorList>
    </citation>
    <scope>NUCLEOTIDE SEQUENCE</scope>
</reference>
<accession>A0A2H9T732</accession>
<dbReference type="GO" id="GO:0008791">
    <property type="term" value="F:arginine N-succinyltransferase activity"/>
    <property type="evidence" value="ECO:0007669"/>
    <property type="project" value="UniProtKB-EC"/>
</dbReference>
<dbReference type="PANTHER" id="PTHR30420">
    <property type="entry name" value="N-SUCCINYLARGININE DIHYDROLASE"/>
    <property type="match status" value="1"/>
</dbReference>
<proteinExistence type="predicted"/>
<evidence type="ECO:0000256" key="2">
    <source>
        <dbReference type="ARBA" id="ARBA00023315"/>
    </source>
</evidence>
<name>A0A2H9T732_9ZZZZ</name>
<dbReference type="Gene3D" id="2.40.40.20">
    <property type="match status" value="1"/>
</dbReference>
<dbReference type="EMBL" id="NSIT01000104">
    <property type="protein sequence ID" value="PJE79026.1"/>
    <property type="molecule type" value="Genomic_DNA"/>
</dbReference>
<dbReference type="InterPro" id="IPR017650">
    <property type="entry name" value="Arginine_N-succinylTrfase"/>
</dbReference>
<dbReference type="AlphaFoldDB" id="A0A2H9T732"/>
<dbReference type="NCBIfam" id="TIGR03243">
    <property type="entry name" value="arg_catab_AOST"/>
    <property type="match status" value="1"/>
</dbReference>
<dbReference type="NCBIfam" id="TIGR03244">
    <property type="entry name" value="arg_catab_AstA"/>
    <property type="match status" value="1"/>
</dbReference>
<dbReference type="SUPFAM" id="SSF55729">
    <property type="entry name" value="Acyl-CoA N-acyltransferases (Nat)"/>
    <property type="match status" value="1"/>
</dbReference>
<keyword evidence="1 4" id="KW-0808">Transferase</keyword>
<keyword evidence="2 4" id="KW-0012">Acyltransferase</keyword>
<evidence type="ECO:0000256" key="3">
    <source>
        <dbReference type="SAM" id="MobiDB-lite"/>
    </source>
</evidence>
<evidence type="ECO:0000256" key="1">
    <source>
        <dbReference type="ARBA" id="ARBA00022679"/>
    </source>
</evidence>
<organism evidence="4">
    <name type="scientific">invertebrate metagenome</name>
    <dbReference type="NCBI Taxonomy" id="1711999"/>
    <lineage>
        <taxon>unclassified sequences</taxon>
        <taxon>metagenomes</taxon>
        <taxon>organismal metagenomes</taxon>
    </lineage>
</organism>
<protein>
    <submittedName>
        <fullName evidence="4">Arginine N-succinyltransferase</fullName>
        <ecNumber evidence="4">2.3.1.109</ecNumber>
    </submittedName>
</protein>
<sequence length="371" mass="41743">MIIRPVTVNDYDALWQLSHHTGIGFTSLHPDKKTIKTKIERTIAAFSSDTPADEALYLFVMEHSQSGQVVGICGIESAVGLSNPWYNYRIEKQVHSSTELGIYSDIETLSLCSDHTGHSELCTLFLMPAMRRSYHGHLLSKSRFLFMAAHTQRFSDNIFAELRGYSDLNGESPFWNGLGRHFFHMDFNDADEHVGSSPHFITDLMPRHPIYTNLLPKAARTIIGQTHDNTVPARKMLESEGFEYNHYINIFDAGPLLDAKLKAIRTVKESQQMTVHVDDKQHSDLTPWLLANGQRDNFRCISGSISLASHDAITINSSQAKALQVTTGETLTLSPLKQWEIINAEPTRQKHTTPKKPDNPAMHVSTAEKEC</sequence>
<dbReference type="GO" id="GO:0006527">
    <property type="term" value="P:L-arginine catabolic process"/>
    <property type="evidence" value="ECO:0007669"/>
    <property type="project" value="InterPro"/>
</dbReference>
<dbReference type="InterPro" id="IPR007041">
    <property type="entry name" value="Arg_succinylTrfase_AstA/AruG"/>
</dbReference>